<keyword evidence="5" id="KW-0472">Membrane</keyword>
<evidence type="ECO:0000256" key="5">
    <source>
        <dbReference type="ARBA" id="ARBA00023136"/>
    </source>
</evidence>
<protein>
    <submittedName>
        <fullName evidence="7">Glycosyl transferase family 2</fullName>
    </submittedName>
</protein>
<dbReference type="OrthoDB" id="9810303at2"/>
<dbReference type="SUPFAM" id="SSF53448">
    <property type="entry name" value="Nucleotide-diphospho-sugar transferases"/>
    <property type="match status" value="1"/>
</dbReference>
<keyword evidence="4 7" id="KW-0808">Transferase</keyword>
<evidence type="ECO:0000256" key="3">
    <source>
        <dbReference type="ARBA" id="ARBA00022676"/>
    </source>
</evidence>
<dbReference type="Pfam" id="PF00535">
    <property type="entry name" value="Glycos_transf_2"/>
    <property type="match status" value="2"/>
</dbReference>
<sequence length="269" mass="30979">MNRISIIIPMLNEAEHIGKLLQHLIENAKQKTQLELIVVDGGSTDNSVEIVKKMINVTSSGSDCNEELNRDARKVLDTKFSTENFTRTDAEDRIKIILLNSKKGRAKQMNVGAKAATGTILYFLHADSFPPEHFDQFILNEIQKGNYAGCFRLKFDSNHWWLLLAGWFTKFNFKACRGGDQSLFVSKALFNKIGGFDESYIIYEDNIFISQLYDCNQFTVINSPIITSSRLYKKHGVFKLQYHFWMIYLKKWFGASASELHEYYKENIG</sequence>
<dbReference type="InterPro" id="IPR026461">
    <property type="entry name" value="Trfase_2_rSAM/seldom_assoc"/>
</dbReference>
<keyword evidence="3" id="KW-0328">Glycosyltransferase</keyword>
<dbReference type="CDD" id="cd02522">
    <property type="entry name" value="GT_2_like_a"/>
    <property type="match status" value="1"/>
</dbReference>
<dbReference type="InterPro" id="IPR029044">
    <property type="entry name" value="Nucleotide-diphossugar_trans"/>
</dbReference>
<comment type="subcellular location">
    <subcellularLocation>
        <location evidence="1">Cell membrane</location>
    </subcellularLocation>
</comment>
<evidence type="ECO:0000256" key="1">
    <source>
        <dbReference type="ARBA" id="ARBA00004236"/>
    </source>
</evidence>
<name>A0A2T1N7Q5_9FLAO</name>
<feature type="domain" description="Glycosyltransferase 2-like" evidence="6">
    <location>
        <begin position="90"/>
        <end position="162"/>
    </location>
</feature>
<dbReference type="GO" id="GO:0016757">
    <property type="term" value="F:glycosyltransferase activity"/>
    <property type="evidence" value="ECO:0007669"/>
    <property type="project" value="UniProtKB-KW"/>
</dbReference>
<gene>
    <name evidence="7" type="ORF">C7H61_11470</name>
</gene>
<proteinExistence type="predicted"/>
<dbReference type="GO" id="GO:0005886">
    <property type="term" value="C:plasma membrane"/>
    <property type="evidence" value="ECO:0007669"/>
    <property type="project" value="UniProtKB-SubCell"/>
</dbReference>
<dbReference type="InterPro" id="IPR001173">
    <property type="entry name" value="Glyco_trans_2-like"/>
</dbReference>
<evidence type="ECO:0000256" key="2">
    <source>
        <dbReference type="ARBA" id="ARBA00022475"/>
    </source>
</evidence>
<dbReference type="EMBL" id="PXOT01000025">
    <property type="protein sequence ID" value="PSG87823.1"/>
    <property type="molecule type" value="Genomic_DNA"/>
</dbReference>
<keyword evidence="2" id="KW-1003">Cell membrane</keyword>
<evidence type="ECO:0000313" key="7">
    <source>
        <dbReference type="EMBL" id="PSG87823.1"/>
    </source>
</evidence>
<feature type="domain" description="Glycosyltransferase 2-like" evidence="6">
    <location>
        <begin position="5"/>
        <end position="56"/>
    </location>
</feature>
<dbReference type="AlphaFoldDB" id="A0A2T1N7Q5"/>
<evidence type="ECO:0000313" key="8">
    <source>
        <dbReference type="Proteomes" id="UP000238430"/>
    </source>
</evidence>
<organism evidence="7 8">
    <name type="scientific">Mesoflavibacter zeaxanthinifaciens subsp. sabulilitoris</name>
    <dbReference type="NCBI Taxonomy" id="1520893"/>
    <lineage>
        <taxon>Bacteria</taxon>
        <taxon>Pseudomonadati</taxon>
        <taxon>Bacteroidota</taxon>
        <taxon>Flavobacteriia</taxon>
        <taxon>Flavobacteriales</taxon>
        <taxon>Flavobacteriaceae</taxon>
        <taxon>Mesoflavibacter</taxon>
    </lineage>
</organism>
<evidence type="ECO:0000256" key="4">
    <source>
        <dbReference type="ARBA" id="ARBA00022679"/>
    </source>
</evidence>
<reference evidence="7 8" key="1">
    <citation type="submission" date="2018-03" db="EMBL/GenBank/DDBJ databases">
        <title>Mesoflavibacter sp. HG37 and Mesoflavibacter sp. HG96 sp.nov., two marine bacteria isolated from seawater of Western Pacific Ocean.</title>
        <authorList>
            <person name="Cheng H."/>
            <person name="Wu Y.-H."/>
            <person name="Guo L.-L."/>
            <person name="Xu X.-W."/>
        </authorList>
    </citation>
    <scope>NUCLEOTIDE SEQUENCE [LARGE SCALE GENOMIC DNA]</scope>
    <source>
        <strain evidence="7 8">KCTC 42117</strain>
    </source>
</reference>
<evidence type="ECO:0000259" key="6">
    <source>
        <dbReference type="Pfam" id="PF00535"/>
    </source>
</evidence>
<dbReference type="RefSeq" id="WP_106679925.1">
    <property type="nucleotide sequence ID" value="NZ_JACHWV010000004.1"/>
</dbReference>
<dbReference type="Proteomes" id="UP000238430">
    <property type="component" value="Unassembled WGS sequence"/>
</dbReference>
<comment type="caution">
    <text evidence="7">The sequence shown here is derived from an EMBL/GenBank/DDBJ whole genome shotgun (WGS) entry which is preliminary data.</text>
</comment>
<keyword evidence="8" id="KW-1185">Reference proteome</keyword>
<dbReference type="PANTHER" id="PTHR43646">
    <property type="entry name" value="GLYCOSYLTRANSFERASE"/>
    <property type="match status" value="1"/>
</dbReference>
<dbReference type="PANTHER" id="PTHR43646:SF2">
    <property type="entry name" value="GLYCOSYLTRANSFERASE 2-LIKE DOMAIN-CONTAINING PROTEIN"/>
    <property type="match status" value="1"/>
</dbReference>
<dbReference type="Gene3D" id="3.90.550.10">
    <property type="entry name" value="Spore Coat Polysaccharide Biosynthesis Protein SpsA, Chain A"/>
    <property type="match status" value="1"/>
</dbReference>
<accession>A0A2T1N7Q5</accession>